<organism evidence="1 2">
    <name type="scientific">Babesia duncani</name>
    <dbReference type="NCBI Taxonomy" id="323732"/>
    <lineage>
        <taxon>Eukaryota</taxon>
        <taxon>Sar</taxon>
        <taxon>Alveolata</taxon>
        <taxon>Apicomplexa</taxon>
        <taxon>Aconoidasida</taxon>
        <taxon>Piroplasmida</taxon>
        <taxon>Babesiidae</taxon>
        <taxon>Babesia</taxon>
    </lineage>
</organism>
<keyword evidence="2" id="KW-1185">Reference proteome</keyword>
<dbReference type="Gene3D" id="2.130.10.10">
    <property type="entry name" value="YVTN repeat-like/Quinoprotein amine dehydrogenase"/>
    <property type="match status" value="1"/>
</dbReference>
<evidence type="ECO:0000313" key="1">
    <source>
        <dbReference type="EMBL" id="KAK2196036.1"/>
    </source>
</evidence>
<dbReference type="EMBL" id="JALLKP010000003">
    <property type="protein sequence ID" value="KAK2196036.1"/>
    <property type="molecule type" value="Genomic_DNA"/>
</dbReference>
<dbReference type="InterPro" id="IPR036322">
    <property type="entry name" value="WD40_repeat_dom_sf"/>
</dbReference>
<dbReference type="AlphaFoldDB" id="A0AAD9PJL7"/>
<dbReference type="InterPro" id="IPR001680">
    <property type="entry name" value="WD40_rpt"/>
</dbReference>
<accession>A0AAD9PJL7</accession>
<dbReference type="GO" id="GO:0070545">
    <property type="term" value="C:PeBoW complex"/>
    <property type="evidence" value="ECO:0007669"/>
    <property type="project" value="TreeGrafter"/>
</dbReference>
<dbReference type="SUPFAM" id="SSF50978">
    <property type="entry name" value="WD40 repeat-like"/>
    <property type="match status" value="1"/>
</dbReference>
<evidence type="ECO:0000313" key="2">
    <source>
        <dbReference type="Proteomes" id="UP001214638"/>
    </source>
</evidence>
<dbReference type="InterPro" id="IPR015943">
    <property type="entry name" value="WD40/YVTN_repeat-like_dom_sf"/>
</dbReference>
<protein>
    <submittedName>
        <fullName evidence="1">Bifunctional WD40-YVTN repeat-like-containing domain superfamily/WD repeat BOP1-Erb1/WD40-repeat-containing domain superfamily</fullName>
    </submittedName>
</protein>
<dbReference type="Pfam" id="PF00400">
    <property type="entry name" value="WD40"/>
    <property type="match status" value="1"/>
</dbReference>
<comment type="caution">
    <text evidence="1">The sequence shown here is derived from an EMBL/GenBank/DDBJ whole genome shotgun (WGS) entry which is preliminary data.</text>
</comment>
<dbReference type="GO" id="GO:0043021">
    <property type="term" value="F:ribonucleoprotein complex binding"/>
    <property type="evidence" value="ECO:0007669"/>
    <property type="project" value="TreeGrafter"/>
</dbReference>
<name>A0AAD9PJL7_9APIC</name>
<dbReference type="RefSeq" id="XP_067802878.1">
    <property type="nucleotide sequence ID" value="XM_067947656.1"/>
</dbReference>
<dbReference type="GO" id="GO:0000463">
    <property type="term" value="P:maturation of LSU-rRNA from tricistronic rRNA transcript (SSU-rRNA, 5.8S rRNA, LSU-rRNA)"/>
    <property type="evidence" value="ECO:0007669"/>
    <property type="project" value="TreeGrafter"/>
</dbReference>
<proteinExistence type="predicted"/>
<dbReference type="InterPro" id="IPR028598">
    <property type="entry name" value="BOP1/Erb1"/>
</dbReference>
<gene>
    <name evidence="1" type="ORF">BdWA1_002634</name>
</gene>
<dbReference type="PANTHER" id="PTHR17605:SF0">
    <property type="entry name" value="RIBOSOME BIOGENESIS PROTEIN BOP1"/>
    <property type="match status" value="1"/>
</dbReference>
<dbReference type="GO" id="GO:0030687">
    <property type="term" value="C:preribosome, large subunit precursor"/>
    <property type="evidence" value="ECO:0007669"/>
    <property type="project" value="TreeGrafter"/>
</dbReference>
<dbReference type="KEGG" id="bdw:94336931"/>
<sequence>MNVDPESLLPKLPDLESLKPYPTTPSIEYRVENGAKRLAVDCTGRWLAIVNGTNTLNICDISCGRCLDVIKGPEPISNVQWHPHLPIVILVHGIFVSFVAISLTNDIGNYDKATALLSTINEQAGWTKFNHSSLIGLTVKHKANVTSLNVHPKGNYIVVTCSSNISIEQCILHCIPKKASMKVGNKVSSNKIRLAMFHPSEPQLIVAFTRGVRFYNLKSASAGGNKLESDAKKLSGMDMCIDMHMNQKSGSMLVAADELGQVSLFDLELGEYPYKKIGFQGDRVIRVQFHQQYPLMCIAFANCRVGLFHISLQSEMGDLQLVPVGELKLPSTCFDAVWHPKEPWLFTATPDCALKWV</sequence>
<dbReference type="GeneID" id="94336931"/>
<reference evidence="1" key="1">
    <citation type="journal article" date="2023" name="Nat. Microbiol.">
        <title>Babesia duncani multi-omics identifies virulence factors and drug targets.</title>
        <authorList>
            <person name="Singh P."/>
            <person name="Lonardi S."/>
            <person name="Liang Q."/>
            <person name="Vydyam P."/>
            <person name="Khabirova E."/>
            <person name="Fang T."/>
            <person name="Gihaz S."/>
            <person name="Thekkiniath J."/>
            <person name="Munshi M."/>
            <person name="Abel S."/>
            <person name="Ciampossin L."/>
            <person name="Batugedara G."/>
            <person name="Gupta M."/>
            <person name="Lu X.M."/>
            <person name="Lenz T."/>
            <person name="Chakravarty S."/>
            <person name="Cornillot E."/>
            <person name="Hu Y."/>
            <person name="Ma W."/>
            <person name="Gonzalez L.M."/>
            <person name="Sanchez S."/>
            <person name="Estrada K."/>
            <person name="Sanchez-Flores A."/>
            <person name="Montero E."/>
            <person name="Harb O.S."/>
            <person name="Le Roch K.G."/>
            <person name="Mamoun C.B."/>
        </authorList>
    </citation>
    <scope>NUCLEOTIDE SEQUENCE</scope>
    <source>
        <strain evidence="1">WA1</strain>
    </source>
</reference>
<dbReference type="Proteomes" id="UP001214638">
    <property type="component" value="Unassembled WGS sequence"/>
</dbReference>
<dbReference type="PANTHER" id="PTHR17605">
    <property type="entry name" value="RIBOSOME BIOGENESIS PROTEIN BOP1 BLOCK OF PROLIFERATION 1 PROTEIN"/>
    <property type="match status" value="1"/>
</dbReference>